<dbReference type="InterPro" id="IPR010732">
    <property type="entry name" value="T6SS_TssG-like"/>
</dbReference>
<name>A0ABW0M9H7_9BURK</name>
<dbReference type="NCBIfam" id="TIGR03347">
    <property type="entry name" value="VI_chp_1"/>
    <property type="match status" value="1"/>
</dbReference>
<accession>A0ABW0M9H7</accession>
<proteinExistence type="predicted"/>
<evidence type="ECO:0000313" key="2">
    <source>
        <dbReference type="Proteomes" id="UP001596045"/>
    </source>
</evidence>
<dbReference type="Proteomes" id="UP001596045">
    <property type="component" value="Unassembled WGS sequence"/>
</dbReference>
<dbReference type="EMBL" id="JBHSMT010000012">
    <property type="protein sequence ID" value="MFC5473586.1"/>
    <property type="molecule type" value="Genomic_DNA"/>
</dbReference>
<dbReference type="PANTHER" id="PTHR35564:SF4">
    <property type="entry name" value="CYTOPLASMIC PROTEIN"/>
    <property type="match status" value="1"/>
</dbReference>
<evidence type="ECO:0000313" key="1">
    <source>
        <dbReference type="EMBL" id="MFC5473586.1"/>
    </source>
</evidence>
<dbReference type="Pfam" id="PF06996">
    <property type="entry name" value="T6SS_TssG"/>
    <property type="match status" value="1"/>
</dbReference>
<sequence length="360" mass="40633">MLAPQRRFEPSVIQRLLDKPHRFQFFQAVMMLELWLKRNGIPHEEAVTDYLRFQNTVSLGFPASEIEALQVTPKLTEQSVEALLEALQTNQLENIALTPTFIGFLGGSGTLPSHYSERISAHQLVEKDHGPRAFLDTFSNRSVALFFKAWRKYRLEFKYQIDGKDSFLPLLMSLAGLGHRTLRGRLADEDGGVLDESIGHFAAAIRHRPPSAAYMQRVLRDYFSVPIEIEQFVGHWYDVPSDQQTMLGATNATLGSVAMVGARVWQRDLRMRLKIGPLDRKKFVSFLPGGAAALGLKKILTMFTSVFLEYEVQLILRANEVQSASLASNRLGGLLGWDTFVVSKPAQHDRTDVCYEIHSL</sequence>
<comment type="caution">
    <text evidence="1">The sequence shown here is derived from an EMBL/GenBank/DDBJ whole genome shotgun (WGS) entry which is preliminary data.</text>
</comment>
<reference evidence="2" key="1">
    <citation type="journal article" date="2019" name="Int. J. Syst. Evol. Microbiol.">
        <title>The Global Catalogue of Microorganisms (GCM) 10K type strain sequencing project: providing services to taxonomists for standard genome sequencing and annotation.</title>
        <authorList>
            <consortium name="The Broad Institute Genomics Platform"/>
            <consortium name="The Broad Institute Genome Sequencing Center for Infectious Disease"/>
            <person name="Wu L."/>
            <person name="Ma J."/>
        </authorList>
    </citation>
    <scope>NUCLEOTIDE SEQUENCE [LARGE SCALE GENOMIC DNA]</scope>
    <source>
        <strain evidence="2">JCM 17066</strain>
    </source>
</reference>
<protein>
    <submittedName>
        <fullName evidence="1">Type VI secretion system baseplate subunit TssG</fullName>
    </submittedName>
</protein>
<organism evidence="1 2">
    <name type="scientific">Paraherbaspirillum soli</name>
    <dbReference type="NCBI Taxonomy" id="631222"/>
    <lineage>
        <taxon>Bacteria</taxon>
        <taxon>Pseudomonadati</taxon>
        <taxon>Pseudomonadota</taxon>
        <taxon>Betaproteobacteria</taxon>
        <taxon>Burkholderiales</taxon>
        <taxon>Oxalobacteraceae</taxon>
        <taxon>Paraherbaspirillum</taxon>
    </lineage>
</organism>
<dbReference type="RefSeq" id="WP_378996192.1">
    <property type="nucleotide sequence ID" value="NZ_JBHSMT010000012.1"/>
</dbReference>
<keyword evidence="2" id="KW-1185">Reference proteome</keyword>
<gene>
    <name evidence="1" type="primary">tssG</name>
    <name evidence="1" type="ORF">ACFPM8_06390</name>
</gene>
<dbReference type="PANTHER" id="PTHR35564">
    <property type="match status" value="1"/>
</dbReference>